<reference evidence="4" key="1">
    <citation type="submission" date="2023-01" db="EMBL/GenBank/DDBJ databases">
        <title>Genome assembly of the deep-sea coral Lophelia pertusa.</title>
        <authorList>
            <person name="Herrera S."/>
            <person name="Cordes E."/>
        </authorList>
    </citation>
    <scope>NUCLEOTIDE SEQUENCE</scope>
    <source>
        <strain evidence="4">USNM1676648</strain>
        <tissue evidence="4">Polyp</tissue>
    </source>
</reference>
<dbReference type="SUPFAM" id="SSF82109">
    <property type="entry name" value="MIR domain"/>
    <property type="match status" value="1"/>
</dbReference>
<evidence type="ECO:0000313" key="4">
    <source>
        <dbReference type="EMBL" id="KAJ7323403.1"/>
    </source>
</evidence>
<name>A0A9W9Y8G8_9CNID</name>
<feature type="domain" description="MIR" evidence="3">
    <location>
        <begin position="28"/>
        <end position="83"/>
    </location>
</feature>
<keyword evidence="1" id="KW-0732">Signal</keyword>
<evidence type="ECO:0000259" key="3">
    <source>
        <dbReference type="PROSITE" id="PS50919"/>
    </source>
</evidence>
<keyword evidence="5" id="KW-1185">Reference proteome</keyword>
<dbReference type="OrthoDB" id="5588846at2759"/>
<sequence>SVTGVDNADDGNSYWAVRGKMDDPCKRGSPVKCGSSLRLQHLATKRNLHSHHFQSPISHNQEVSAFGENGLGDDGDYWSVVCATKFWERQDKVRFKHSATQAYFHVTGDQFGRPINGQKKSAAIVIQKQGMNGRRR</sequence>
<evidence type="ECO:0000256" key="2">
    <source>
        <dbReference type="ARBA" id="ARBA00022737"/>
    </source>
</evidence>
<keyword evidence="2" id="KW-0677">Repeat</keyword>
<feature type="non-terminal residue" evidence="4">
    <location>
        <position position="136"/>
    </location>
</feature>
<dbReference type="PANTHER" id="PTHR46809:SF2">
    <property type="entry name" value="GH21273P"/>
    <property type="match status" value="1"/>
</dbReference>
<accession>A0A9W9Y8G8</accession>
<dbReference type="Pfam" id="PF02815">
    <property type="entry name" value="MIR"/>
    <property type="match status" value="1"/>
</dbReference>
<comment type="caution">
    <text evidence="4">The sequence shown here is derived from an EMBL/GenBank/DDBJ whole genome shotgun (WGS) entry which is preliminary data.</text>
</comment>
<dbReference type="AlphaFoldDB" id="A0A9W9Y8G8"/>
<dbReference type="PANTHER" id="PTHR46809">
    <property type="entry name" value="STROMAL CELL-DERIVED FACTOR 2-LIKE PROTEIN"/>
    <property type="match status" value="1"/>
</dbReference>
<dbReference type="Gene3D" id="2.80.10.50">
    <property type="match status" value="1"/>
</dbReference>
<dbReference type="InterPro" id="IPR016093">
    <property type="entry name" value="MIR_motif"/>
</dbReference>
<proteinExistence type="predicted"/>
<dbReference type="EMBL" id="MU827815">
    <property type="protein sequence ID" value="KAJ7323403.1"/>
    <property type="molecule type" value="Genomic_DNA"/>
</dbReference>
<dbReference type="PROSITE" id="PS50919">
    <property type="entry name" value="MIR"/>
    <property type="match status" value="1"/>
</dbReference>
<dbReference type="SMART" id="SM00472">
    <property type="entry name" value="MIR"/>
    <property type="match status" value="1"/>
</dbReference>
<gene>
    <name evidence="4" type="primary">SDF2_1</name>
    <name evidence="4" type="ORF">OS493_031878</name>
</gene>
<dbReference type="Proteomes" id="UP001163046">
    <property type="component" value="Unassembled WGS sequence"/>
</dbReference>
<organism evidence="4 5">
    <name type="scientific">Desmophyllum pertusum</name>
    <dbReference type="NCBI Taxonomy" id="174260"/>
    <lineage>
        <taxon>Eukaryota</taxon>
        <taxon>Metazoa</taxon>
        <taxon>Cnidaria</taxon>
        <taxon>Anthozoa</taxon>
        <taxon>Hexacorallia</taxon>
        <taxon>Scleractinia</taxon>
        <taxon>Caryophylliina</taxon>
        <taxon>Caryophylliidae</taxon>
        <taxon>Desmophyllum</taxon>
    </lineage>
</organism>
<evidence type="ECO:0000313" key="5">
    <source>
        <dbReference type="Proteomes" id="UP001163046"/>
    </source>
</evidence>
<evidence type="ECO:0000256" key="1">
    <source>
        <dbReference type="ARBA" id="ARBA00022729"/>
    </source>
</evidence>
<dbReference type="InterPro" id="IPR036300">
    <property type="entry name" value="MIR_dom_sf"/>
</dbReference>
<protein>
    <submittedName>
        <fullName evidence="4">Stromal cell-derived factor 2-like protein</fullName>
    </submittedName>
</protein>